<keyword evidence="1" id="KW-0472">Membrane</keyword>
<dbReference type="Proteomes" id="UP000291084">
    <property type="component" value="Chromosome 5"/>
</dbReference>
<evidence type="ECO:0000313" key="2">
    <source>
        <dbReference type="EMBL" id="BAT88877.1"/>
    </source>
</evidence>
<dbReference type="CDD" id="cd09272">
    <property type="entry name" value="RNase_HI_RT_Ty1"/>
    <property type="match status" value="1"/>
</dbReference>
<evidence type="ECO:0000256" key="1">
    <source>
        <dbReference type="SAM" id="Phobius"/>
    </source>
</evidence>
<keyword evidence="1" id="KW-1133">Transmembrane helix</keyword>
<reference evidence="2 3" key="1">
    <citation type="journal article" date="2015" name="Sci. Rep.">
        <title>The power of single molecule real-time sequencing technology in the de novo assembly of a eukaryotic genome.</title>
        <authorList>
            <person name="Sakai H."/>
            <person name="Naito K."/>
            <person name="Ogiso-Tanaka E."/>
            <person name="Takahashi Y."/>
            <person name="Iseki K."/>
            <person name="Muto C."/>
            <person name="Satou K."/>
            <person name="Teruya K."/>
            <person name="Shiroma A."/>
            <person name="Shimoji M."/>
            <person name="Hirano T."/>
            <person name="Itoh T."/>
            <person name="Kaga A."/>
            <person name="Tomooka N."/>
        </authorList>
    </citation>
    <scope>NUCLEOTIDE SEQUENCE [LARGE SCALE GENOMIC DNA]</scope>
    <source>
        <strain evidence="3">cv. Shumari</strain>
    </source>
</reference>
<name>A0A0S3S7U3_PHAAN</name>
<dbReference type="PANTHER" id="PTHR11439">
    <property type="entry name" value="GAG-POL-RELATED RETROTRANSPOSON"/>
    <property type="match status" value="1"/>
</dbReference>
<feature type="transmembrane region" description="Helical" evidence="1">
    <location>
        <begin position="218"/>
        <end position="241"/>
    </location>
</feature>
<protein>
    <recommendedName>
        <fullName evidence="4">Reverse transcriptase Ty1/copia-type domain-containing protein</fullName>
    </recommendedName>
</protein>
<keyword evidence="3" id="KW-1185">Reference proteome</keyword>
<dbReference type="PANTHER" id="PTHR11439:SF515">
    <property type="entry name" value="GAG-POL POLYPROTEIN"/>
    <property type="match status" value="1"/>
</dbReference>
<sequence>MQDDSEKDADETKFKQIISSLRFLCNSRPNLAFCVGVISRFMSKPKESHMQAAKRVLRYIKGTVDYGVLFPIGRKKTAEEITGYTNSDYGGDPMERKSTSGYIFMVNDAPISWCSKKQQVVALSSCEAEYIAGSFAACQAVWIKELMEELKLPSVKPIQLKIDNVSTINLVKNPISHGRSKHIEIKFHENLLLLVQQIFHENGLNFLLLFEKNKNRRVYLLNIAIYLKFQILIIKILVIIFT</sequence>
<evidence type="ECO:0008006" key="4">
    <source>
        <dbReference type="Google" id="ProtNLM"/>
    </source>
</evidence>
<gene>
    <name evidence="2" type="primary">Vigan.05G251300</name>
    <name evidence="2" type="ORF">VIGAN_05251300</name>
</gene>
<accession>A0A0S3S7U3</accession>
<evidence type="ECO:0000313" key="3">
    <source>
        <dbReference type="Proteomes" id="UP000291084"/>
    </source>
</evidence>
<proteinExistence type="predicted"/>
<dbReference type="AlphaFoldDB" id="A0A0S3S7U3"/>
<dbReference type="EMBL" id="AP015038">
    <property type="protein sequence ID" value="BAT88877.1"/>
    <property type="molecule type" value="Genomic_DNA"/>
</dbReference>
<organism evidence="2 3">
    <name type="scientific">Vigna angularis var. angularis</name>
    <dbReference type="NCBI Taxonomy" id="157739"/>
    <lineage>
        <taxon>Eukaryota</taxon>
        <taxon>Viridiplantae</taxon>
        <taxon>Streptophyta</taxon>
        <taxon>Embryophyta</taxon>
        <taxon>Tracheophyta</taxon>
        <taxon>Spermatophyta</taxon>
        <taxon>Magnoliopsida</taxon>
        <taxon>eudicotyledons</taxon>
        <taxon>Gunneridae</taxon>
        <taxon>Pentapetalae</taxon>
        <taxon>rosids</taxon>
        <taxon>fabids</taxon>
        <taxon>Fabales</taxon>
        <taxon>Fabaceae</taxon>
        <taxon>Papilionoideae</taxon>
        <taxon>50 kb inversion clade</taxon>
        <taxon>NPAAA clade</taxon>
        <taxon>indigoferoid/millettioid clade</taxon>
        <taxon>Phaseoleae</taxon>
        <taxon>Vigna</taxon>
    </lineage>
</organism>
<keyword evidence="1" id="KW-0812">Transmembrane</keyword>